<sequence>MISGDEKRYSKNVFDLLKRDILRARDSIIFNHGYIKFIKRKRNNKENILINTLIYVIAYPFSLFHKKDKIEDRIKRIKAKNIL</sequence>
<protein>
    <submittedName>
        <fullName evidence="2">Uncharacterized protein</fullName>
    </submittedName>
</protein>
<dbReference type="KEGG" id="omr:OXIME_000479"/>
<evidence type="ECO:0000313" key="2">
    <source>
        <dbReference type="EMBL" id="WYX99933.1"/>
    </source>
</evidence>
<dbReference type="GeneID" id="95967206"/>
<accession>A0AAX4NEN0</accession>
<feature type="transmembrane region" description="Helical" evidence="1">
    <location>
        <begin position="48"/>
        <end position="65"/>
    </location>
</feature>
<dbReference type="EMBL" id="CP133772">
    <property type="protein sequence ID" value="WYX99933.1"/>
    <property type="molecule type" value="Genomic_DNA"/>
</dbReference>
<dbReference type="Proteomes" id="UP001451606">
    <property type="component" value="Chromosome"/>
</dbReference>
<organism evidence="2 3">
    <name type="scientific">Oxyplasma meridianum</name>
    <dbReference type="NCBI Taxonomy" id="3073602"/>
    <lineage>
        <taxon>Archaea</taxon>
        <taxon>Methanobacteriati</taxon>
        <taxon>Thermoplasmatota</taxon>
        <taxon>Thermoplasmata</taxon>
        <taxon>Thermoplasmatales</taxon>
        <taxon>Thermoplasmataceae</taxon>
        <taxon>Oxyplasma</taxon>
    </lineage>
</organism>
<dbReference type="AlphaFoldDB" id="A0AAX4NEN0"/>
<gene>
    <name evidence="2" type="ORF">OXIME_000479</name>
</gene>
<proteinExistence type="predicted"/>
<dbReference type="RefSeq" id="WP_393971892.1">
    <property type="nucleotide sequence ID" value="NZ_CP133772.1"/>
</dbReference>
<keyword evidence="3" id="KW-1185">Reference proteome</keyword>
<evidence type="ECO:0000256" key="1">
    <source>
        <dbReference type="SAM" id="Phobius"/>
    </source>
</evidence>
<keyword evidence="1" id="KW-0472">Membrane</keyword>
<name>A0AAX4NEN0_9ARCH</name>
<keyword evidence="1" id="KW-1133">Transmembrane helix</keyword>
<evidence type="ECO:0000313" key="3">
    <source>
        <dbReference type="Proteomes" id="UP001451606"/>
    </source>
</evidence>
<reference evidence="2 3" key="1">
    <citation type="submission" date="2023-09" db="EMBL/GenBank/DDBJ databases">
        <authorList>
            <person name="Golyshina O.V."/>
            <person name="Lunev E.A."/>
            <person name="Bargiela R."/>
            <person name="Gaines M.C."/>
            <person name="Daum B."/>
            <person name="Bale N.J."/>
            <person name="Koenen M."/>
            <person name="Sinninghe Damst J.S."/>
            <person name="Yakimov M."/>
            <person name="Golyshin P.N."/>
        </authorList>
    </citation>
    <scope>NUCLEOTIDE SEQUENCE [LARGE SCALE GENOMIC DNA]</scope>
    <source>
        <strain evidence="2 3">M1</strain>
    </source>
</reference>
<keyword evidence="1" id="KW-0812">Transmembrane</keyword>